<name>A0A151ACH7_9EURY</name>
<evidence type="ECO:0000259" key="1">
    <source>
        <dbReference type="Pfam" id="PF24035"/>
    </source>
</evidence>
<dbReference type="EMBL" id="LTAZ01000005">
    <property type="protein sequence ID" value="KYH25345.1"/>
    <property type="molecule type" value="Genomic_DNA"/>
</dbReference>
<reference evidence="2 3" key="1">
    <citation type="submission" date="2016-02" db="EMBL/GenBank/DDBJ databases">
        <title>Genome sequence of Halalkalicoccus paucihalophilus DSM 24557.</title>
        <authorList>
            <person name="Poehlein A."/>
            <person name="Daniel R."/>
        </authorList>
    </citation>
    <scope>NUCLEOTIDE SEQUENCE [LARGE SCALE GENOMIC DNA]</scope>
    <source>
        <strain evidence="2 3">DSM 24557</strain>
    </source>
</reference>
<dbReference type="Pfam" id="PF24035">
    <property type="entry name" value="DUF7344"/>
    <property type="match status" value="1"/>
</dbReference>
<comment type="caution">
    <text evidence="2">The sequence shown here is derived from an EMBL/GenBank/DDBJ whole genome shotgun (WGS) entry which is preliminary data.</text>
</comment>
<accession>A0A151ACH7</accession>
<organism evidence="2 3">
    <name type="scientific">Halalkalicoccus paucihalophilus</name>
    <dbReference type="NCBI Taxonomy" id="1008153"/>
    <lineage>
        <taxon>Archaea</taxon>
        <taxon>Methanobacteriati</taxon>
        <taxon>Methanobacteriota</taxon>
        <taxon>Stenosarchaea group</taxon>
        <taxon>Halobacteria</taxon>
        <taxon>Halobacteriales</taxon>
        <taxon>Halococcaceae</taxon>
        <taxon>Halalkalicoccus</taxon>
    </lineage>
</organism>
<keyword evidence="3" id="KW-1185">Reference proteome</keyword>
<dbReference type="PATRIC" id="fig|1008153.3.peg.2048"/>
<dbReference type="InterPro" id="IPR055927">
    <property type="entry name" value="DUF7504"/>
</dbReference>
<protein>
    <recommendedName>
        <fullName evidence="1">DUF7344 domain-containing protein</fullName>
    </recommendedName>
</protein>
<dbReference type="InterPro" id="IPR055768">
    <property type="entry name" value="DUF7344"/>
</dbReference>
<proteinExistence type="predicted"/>
<dbReference type="OrthoDB" id="109251at2157"/>
<sequence length="290" mass="32028">MIQTLTTEARNALSITPTRTPIETVERAFDPAASLREWNVLIVAYGDSHRALRTAWRERIEESPAGFGTIVVGSTVGDHRSVDPVSRTGYDVTATVRSPADLAELGTTISLYLDDWTAGSTLVCFHSLEDLLASVGTETAFQFLHVLTRRLSGADAVSQFSLDPAAVDEATVRTLEPIFDTVTEEHNEESPSITPDTAFDVLRAPRRRYALHYLHEHTGWVTITELSEWVARHEPDADAERVEVSLHHSHLPKLEDAGLVSLVETRVSGRSAIEALVPYLELVSEHDLPE</sequence>
<dbReference type="AlphaFoldDB" id="A0A151ACH7"/>
<feature type="domain" description="DUF7344" evidence="1">
    <location>
        <begin position="199"/>
        <end position="262"/>
    </location>
</feature>
<dbReference type="RefSeq" id="WP_066382088.1">
    <property type="nucleotide sequence ID" value="NZ_LTAZ01000005.1"/>
</dbReference>
<evidence type="ECO:0000313" key="3">
    <source>
        <dbReference type="Proteomes" id="UP000075321"/>
    </source>
</evidence>
<evidence type="ECO:0000313" key="2">
    <source>
        <dbReference type="EMBL" id="KYH25345.1"/>
    </source>
</evidence>
<dbReference type="Gene3D" id="1.10.10.10">
    <property type="entry name" value="Winged helix-like DNA-binding domain superfamily/Winged helix DNA-binding domain"/>
    <property type="match status" value="1"/>
</dbReference>
<dbReference type="Proteomes" id="UP000075321">
    <property type="component" value="Unassembled WGS sequence"/>
</dbReference>
<gene>
    <name evidence="2" type="ORF">HAPAU_20150</name>
</gene>
<dbReference type="InterPro" id="IPR036388">
    <property type="entry name" value="WH-like_DNA-bd_sf"/>
</dbReference>
<dbReference type="Pfam" id="PF24336">
    <property type="entry name" value="DUF7504"/>
    <property type="match status" value="1"/>
</dbReference>